<accession>A0ABS2MY33</accession>
<protein>
    <submittedName>
        <fullName evidence="1">FlaG/YvyC family protein</fullName>
    </submittedName>
</protein>
<dbReference type="EMBL" id="JAFBDR010000005">
    <property type="protein sequence ID" value="MBM7570799.1"/>
    <property type="molecule type" value="Genomic_DNA"/>
</dbReference>
<evidence type="ECO:0000313" key="2">
    <source>
        <dbReference type="Proteomes" id="UP001296943"/>
    </source>
</evidence>
<name>A0ABS2MY33_9BACI</name>
<proteinExistence type="predicted"/>
<comment type="caution">
    <text evidence="1">The sequence shown here is derived from an EMBL/GenBank/DDBJ whole genome shotgun (WGS) entry which is preliminary data.</text>
</comment>
<dbReference type="Proteomes" id="UP001296943">
    <property type="component" value="Unassembled WGS sequence"/>
</dbReference>
<gene>
    <name evidence="1" type="ORF">JOC48_001277</name>
</gene>
<dbReference type="RefSeq" id="WP_204498214.1">
    <property type="nucleotide sequence ID" value="NZ_JAFBDR010000005.1"/>
</dbReference>
<reference evidence="1 2" key="1">
    <citation type="submission" date="2021-01" db="EMBL/GenBank/DDBJ databases">
        <title>Genomic Encyclopedia of Type Strains, Phase IV (KMG-IV): sequencing the most valuable type-strain genomes for metagenomic binning, comparative biology and taxonomic classification.</title>
        <authorList>
            <person name="Goeker M."/>
        </authorList>
    </citation>
    <scope>NUCLEOTIDE SEQUENCE [LARGE SCALE GENOMIC DNA]</scope>
    <source>
        <strain evidence="1 2">DSM 23711</strain>
    </source>
</reference>
<organism evidence="1 2">
    <name type="scientific">Aquibacillus albus</name>
    <dbReference type="NCBI Taxonomy" id="1168171"/>
    <lineage>
        <taxon>Bacteria</taxon>
        <taxon>Bacillati</taxon>
        <taxon>Bacillota</taxon>
        <taxon>Bacilli</taxon>
        <taxon>Bacillales</taxon>
        <taxon>Bacillaceae</taxon>
        <taxon>Aquibacillus</taxon>
    </lineage>
</organism>
<sequence length="136" mass="15555">MKKLSAMFFTVLAVSIFLLGFDSVQKNEVSLAKAADPDIIKGVEKVLATVHELKDVLEKSPKDSKKIHKLGKKISEQWDVIEKKVEKKYPEAYVDIEKSLYPLIGFSKEEDPSVEKLQELIKQVDKKLERFKKHLG</sequence>
<evidence type="ECO:0000313" key="1">
    <source>
        <dbReference type="EMBL" id="MBM7570799.1"/>
    </source>
</evidence>
<keyword evidence="2" id="KW-1185">Reference proteome</keyword>